<evidence type="ECO:0000313" key="2">
    <source>
        <dbReference type="Proteomes" id="UP000663929"/>
    </source>
</evidence>
<name>A0A8A4THV0_SULCO</name>
<protein>
    <submittedName>
        <fullName evidence="1">Sporulation protein</fullName>
    </submittedName>
</protein>
<dbReference type="RefSeq" id="WP_237378846.1">
    <property type="nucleotide sequence ID" value="NZ_CP071793.1"/>
</dbReference>
<organism evidence="1 2">
    <name type="scientific">Sulfidibacter corallicola</name>
    <dbReference type="NCBI Taxonomy" id="2818388"/>
    <lineage>
        <taxon>Bacteria</taxon>
        <taxon>Pseudomonadati</taxon>
        <taxon>Acidobacteriota</taxon>
        <taxon>Holophagae</taxon>
        <taxon>Acanthopleuribacterales</taxon>
        <taxon>Acanthopleuribacteraceae</taxon>
        <taxon>Sulfidibacter</taxon>
    </lineage>
</organism>
<dbReference type="Proteomes" id="UP000663929">
    <property type="component" value="Chromosome"/>
</dbReference>
<keyword evidence="2" id="KW-1185">Reference proteome</keyword>
<dbReference type="EMBL" id="CP071793">
    <property type="protein sequence ID" value="QTD49203.1"/>
    <property type="molecule type" value="Genomic_DNA"/>
</dbReference>
<dbReference type="KEGG" id="scor:J3U87_26765"/>
<reference evidence="1" key="1">
    <citation type="submission" date="2021-03" db="EMBL/GenBank/DDBJ databases">
        <title>Acanthopleuribacteraceae sp. M133.</title>
        <authorList>
            <person name="Wang G."/>
        </authorList>
    </citation>
    <scope>NUCLEOTIDE SEQUENCE</scope>
    <source>
        <strain evidence="1">M133</strain>
    </source>
</reference>
<dbReference type="AlphaFoldDB" id="A0A8A4THV0"/>
<evidence type="ECO:0000313" key="1">
    <source>
        <dbReference type="EMBL" id="QTD49203.1"/>
    </source>
</evidence>
<dbReference type="PANTHER" id="PTHR40053">
    <property type="entry name" value="SPORULATION-CONTROL PROTEIN SPO0M"/>
    <property type="match status" value="1"/>
</dbReference>
<gene>
    <name evidence="1" type="ORF">J3U87_26765</name>
</gene>
<dbReference type="Pfam" id="PF07070">
    <property type="entry name" value="Spo0M"/>
    <property type="match status" value="1"/>
</dbReference>
<accession>A0A8A4THV0</accession>
<dbReference type="InterPro" id="IPR009776">
    <property type="entry name" value="Spore_0_M"/>
</dbReference>
<dbReference type="PANTHER" id="PTHR40053:SF1">
    <property type="entry name" value="SPORULATION-CONTROL PROTEIN SPO0M"/>
    <property type="match status" value="1"/>
</dbReference>
<sequence>MSFFKRVFSSIGIGSAKVDTILDGDTFAPGEMIEAVVQIKGGGVAQQIDDIYLSIHSTYLAEREGPDDEETTVEAVAVLDKFRLAETLSVEPGQIEEIPFEFELPLDTPLTMGSTKVWIQTGLDIKKAVDPGDRDYIHVQPDDLQGAVFRSLEELGFVLREAACEEASHWKNRLPFLQEFEFKPHGGPFSGRLDEVEIVFFSEGETLEVLMEVDRRARGFRGFMDEALGRDESMVRFEVIPEELDDLTDNLYEMINNFC</sequence>
<proteinExistence type="predicted"/>